<dbReference type="AlphaFoldDB" id="A0AA48GPS1"/>
<sequence length="484" mass="53160">MLPPALPPAETRPAPSLAQVHGDLKTARQAAEKSRRPVLGIFPEDETRFQAALSFLNTLEGARLRSESEVWLARPGDPSAQALLDKAEIRSLPAVVKLDSRARTVQDFLAGSDGAPLDKACRELMEREDAHGVPPLERIRAWSGGMDPAPFVAFGQARAQDLGAAALEPHRSWLVGLVKNPDSRLRAWAATRLVEANARMAPGDPDAWGAFLEFRLKEFYDTIRNRMTGRVSSPWGKLGAPGFIGPKAPFWPAIRALLRSPKAPALGASFYALMAPELRAEDREWVLGTFTAQGHRQAGEPWNNTAFWIGTDWLLAYGAPADWAAFASGLTDGAWKTALHDVEYQVRQVPAFWDASPAVQDLFCEGETADAFWKNPDGCLASWGVTRETLVELGIDQIRLLKGGAYPRYPEEAKRRGFTGIVHVRTLVDAKGKPLWARPLPGYALCFFAPFGVRYAANATFEAAKVGGVGRPAQFVFHFPFKRR</sequence>
<evidence type="ECO:0000313" key="3">
    <source>
        <dbReference type="Proteomes" id="UP001238179"/>
    </source>
</evidence>
<protein>
    <recommendedName>
        <fullName evidence="1">TonB C-terminal domain-containing protein</fullName>
    </recommendedName>
</protein>
<evidence type="ECO:0000313" key="2">
    <source>
        <dbReference type="EMBL" id="BDU71925.1"/>
    </source>
</evidence>
<dbReference type="InterPro" id="IPR037682">
    <property type="entry name" value="TonB_C"/>
</dbReference>
<name>A0AA48GPS1_9BACT</name>
<proteinExistence type="predicted"/>
<keyword evidence="3" id="KW-1185">Reference proteome</keyword>
<feature type="domain" description="TonB C-terminal" evidence="1">
    <location>
        <begin position="394"/>
        <end position="484"/>
    </location>
</feature>
<dbReference type="PROSITE" id="PS52015">
    <property type="entry name" value="TONB_CTD"/>
    <property type="match status" value="1"/>
</dbReference>
<dbReference type="SUPFAM" id="SSF74653">
    <property type="entry name" value="TolA/TonB C-terminal domain"/>
    <property type="match status" value="1"/>
</dbReference>
<reference evidence="3" key="1">
    <citation type="journal article" date="2023" name="Int. J. Syst. Evol. Microbiol.">
        <title>Mesoterricola silvestris gen. nov., sp. nov., Mesoterricola sediminis sp. nov., Geothrix oryzae sp. nov., Geothrix edaphica sp. nov., Geothrix rubra sp. nov., and Geothrix limicola sp. nov., six novel members of Acidobacteriota isolated from soils.</title>
        <authorList>
            <person name="Itoh H."/>
            <person name="Sugisawa Y."/>
            <person name="Mise K."/>
            <person name="Xu Z."/>
            <person name="Kuniyasu M."/>
            <person name="Ushijima N."/>
            <person name="Kawano K."/>
            <person name="Kobayashi E."/>
            <person name="Shiratori Y."/>
            <person name="Masuda Y."/>
            <person name="Senoo K."/>
        </authorList>
    </citation>
    <scope>NUCLEOTIDE SEQUENCE [LARGE SCALE GENOMIC DNA]</scope>
    <source>
        <strain evidence="3">W79</strain>
    </source>
</reference>
<organism evidence="2 3">
    <name type="scientific">Mesoterricola silvestris</name>
    <dbReference type="NCBI Taxonomy" id="2927979"/>
    <lineage>
        <taxon>Bacteria</taxon>
        <taxon>Pseudomonadati</taxon>
        <taxon>Acidobacteriota</taxon>
        <taxon>Holophagae</taxon>
        <taxon>Holophagales</taxon>
        <taxon>Holophagaceae</taxon>
        <taxon>Mesoterricola</taxon>
    </lineage>
</organism>
<dbReference type="Proteomes" id="UP001238179">
    <property type="component" value="Chromosome"/>
</dbReference>
<dbReference type="KEGG" id="msil:METEAL_10990"/>
<evidence type="ECO:0000259" key="1">
    <source>
        <dbReference type="PROSITE" id="PS52015"/>
    </source>
</evidence>
<dbReference type="Gene3D" id="3.30.1150.10">
    <property type="match status" value="1"/>
</dbReference>
<dbReference type="GO" id="GO:0055085">
    <property type="term" value="P:transmembrane transport"/>
    <property type="evidence" value="ECO:0007669"/>
    <property type="project" value="InterPro"/>
</dbReference>
<accession>A0AA48GPS1</accession>
<dbReference type="EMBL" id="AP027080">
    <property type="protein sequence ID" value="BDU71925.1"/>
    <property type="molecule type" value="Genomic_DNA"/>
</dbReference>
<gene>
    <name evidence="2" type="ORF">METEAL_10990</name>
</gene>
<dbReference type="RefSeq" id="WP_316414828.1">
    <property type="nucleotide sequence ID" value="NZ_AP027080.1"/>
</dbReference>